<feature type="domain" description="SusD-like N-terminal" evidence="7">
    <location>
        <begin position="91"/>
        <end position="223"/>
    </location>
</feature>
<dbReference type="SUPFAM" id="SSF48452">
    <property type="entry name" value="TPR-like"/>
    <property type="match status" value="1"/>
</dbReference>
<dbReference type="PROSITE" id="PS51257">
    <property type="entry name" value="PROKAR_LIPOPROTEIN"/>
    <property type="match status" value="1"/>
</dbReference>
<dbReference type="Pfam" id="PF07980">
    <property type="entry name" value="SusD_RagB"/>
    <property type="match status" value="1"/>
</dbReference>
<gene>
    <name evidence="8" type="ORF">U0035_02180</name>
</gene>
<dbReference type="InterPro" id="IPR033985">
    <property type="entry name" value="SusD-like_N"/>
</dbReference>
<evidence type="ECO:0000256" key="5">
    <source>
        <dbReference type="ARBA" id="ARBA00023237"/>
    </source>
</evidence>
<feature type="domain" description="RagB/SusD" evidence="6">
    <location>
        <begin position="355"/>
        <end position="471"/>
    </location>
</feature>
<evidence type="ECO:0000259" key="7">
    <source>
        <dbReference type="Pfam" id="PF14322"/>
    </source>
</evidence>
<protein>
    <submittedName>
        <fullName evidence="8">RagB/SusD family nutrient uptake outer membrane protein</fullName>
    </submittedName>
</protein>
<dbReference type="Pfam" id="PF14322">
    <property type="entry name" value="SusD-like_3"/>
    <property type="match status" value="1"/>
</dbReference>
<evidence type="ECO:0000256" key="3">
    <source>
        <dbReference type="ARBA" id="ARBA00022729"/>
    </source>
</evidence>
<evidence type="ECO:0000313" key="9">
    <source>
        <dbReference type="Proteomes" id="UP001325680"/>
    </source>
</evidence>
<keyword evidence="3" id="KW-0732">Signal</keyword>
<keyword evidence="5" id="KW-0998">Cell outer membrane</keyword>
<dbReference type="InterPro" id="IPR012944">
    <property type="entry name" value="SusD_RagB_dom"/>
</dbReference>
<evidence type="ECO:0000256" key="4">
    <source>
        <dbReference type="ARBA" id="ARBA00023136"/>
    </source>
</evidence>
<evidence type="ECO:0000256" key="1">
    <source>
        <dbReference type="ARBA" id="ARBA00004442"/>
    </source>
</evidence>
<comment type="subcellular location">
    <subcellularLocation>
        <location evidence="1">Cell outer membrane</location>
    </subcellularLocation>
</comment>
<sequence length="502" mass="55629">MSLKNNSKKLFVLLIAAALVQGLTGCKKWLEVNPATRISEDEQFSLQQGYFDALFGTYQKMAELSAYGGLGTYRFIDVLAQYYENKSGQTNTFYGQTARYAYASDVNSQQNVRASINSIWSGYYGAIAQANYILKNVAQRNVLTGTALNIVKGEALAIRGAVHFDLLRMFAPASLNGANDTARAIPYMEQFTILPQARLSLSEVLTRCENDLKEAEQLLAVYPAIDQIAANQGATSADLLLAYRQNHINYWAAKAILARLYLFKGDKTNALKYATEVINSHNFNFINPGTLSVDAATDASDLTFTPEHIFSLSVSNLKLAADQYFKSSQTAAADADDLFSTKTKLAAMYEGTLPDYGTDIRNPDAAKSLWNQLTTTIVYSKKYYSDRTANVKQRLVPIVRLPEMYYIAAEAAPTVAAGLGYLNVVRLARLIPALSIDVVNTPALLDAELQKEYRKELYGEGQLWFWYKRKNITTIPDGVGNPMTQAKYTFPLPLGEIEFGVN</sequence>
<dbReference type="RefSeq" id="WP_114792544.1">
    <property type="nucleotide sequence ID" value="NZ_CP139960.1"/>
</dbReference>
<proteinExistence type="inferred from homology"/>
<dbReference type="InterPro" id="IPR011990">
    <property type="entry name" value="TPR-like_helical_dom_sf"/>
</dbReference>
<organism evidence="8 9">
    <name type="scientific">Niabella yanshanensis</name>
    <dbReference type="NCBI Taxonomy" id="577386"/>
    <lineage>
        <taxon>Bacteria</taxon>
        <taxon>Pseudomonadati</taxon>
        <taxon>Bacteroidota</taxon>
        <taxon>Chitinophagia</taxon>
        <taxon>Chitinophagales</taxon>
        <taxon>Chitinophagaceae</taxon>
        <taxon>Niabella</taxon>
    </lineage>
</organism>
<dbReference type="Proteomes" id="UP001325680">
    <property type="component" value="Chromosome"/>
</dbReference>
<reference evidence="8 9" key="1">
    <citation type="submission" date="2023-12" db="EMBL/GenBank/DDBJ databases">
        <title>Genome sequencing and assembly of bacterial species from a model synthetic community.</title>
        <authorList>
            <person name="Hogle S.L."/>
        </authorList>
    </citation>
    <scope>NUCLEOTIDE SEQUENCE [LARGE SCALE GENOMIC DNA]</scope>
    <source>
        <strain evidence="8 9">HAMBI_3031</strain>
    </source>
</reference>
<keyword evidence="9" id="KW-1185">Reference proteome</keyword>
<evidence type="ECO:0000259" key="6">
    <source>
        <dbReference type="Pfam" id="PF07980"/>
    </source>
</evidence>
<comment type="similarity">
    <text evidence="2">Belongs to the SusD family.</text>
</comment>
<dbReference type="Gene3D" id="2.20.20.130">
    <property type="match status" value="1"/>
</dbReference>
<name>A0ABZ0W8X5_9BACT</name>
<evidence type="ECO:0000313" key="8">
    <source>
        <dbReference type="EMBL" id="WQD38952.1"/>
    </source>
</evidence>
<keyword evidence="4" id="KW-0472">Membrane</keyword>
<accession>A0ABZ0W8X5</accession>
<evidence type="ECO:0000256" key="2">
    <source>
        <dbReference type="ARBA" id="ARBA00006275"/>
    </source>
</evidence>
<dbReference type="Gene3D" id="1.25.40.900">
    <property type="match status" value="1"/>
</dbReference>
<dbReference type="EMBL" id="CP139960">
    <property type="protein sequence ID" value="WQD38952.1"/>
    <property type="molecule type" value="Genomic_DNA"/>
</dbReference>
<dbReference type="Gene3D" id="1.25.40.390">
    <property type="match status" value="1"/>
</dbReference>